<dbReference type="GO" id="GO:0005524">
    <property type="term" value="F:ATP binding"/>
    <property type="evidence" value="ECO:0007669"/>
    <property type="project" value="UniProtKB-KW"/>
</dbReference>
<dbReference type="SUPFAM" id="SSF55874">
    <property type="entry name" value="ATPase domain of HSP90 chaperone/DNA topoisomerase II/histidine kinase"/>
    <property type="match status" value="1"/>
</dbReference>
<keyword evidence="9" id="KW-0812">Transmembrane</keyword>
<dbReference type="InterPro" id="IPR025828">
    <property type="entry name" value="Put_sensor_dom"/>
</dbReference>
<dbReference type="Pfam" id="PF02518">
    <property type="entry name" value="HATPase_c"/>
    <property type="match status" value="1"/>
</dbReference>
<dbReference type="CDD" id="cd16917">
    <property type="entry name" value="HATPase_UhpB-NarQ-NarX-like"/>
    <property type="match status" value="1"/>
</dbReference>
<feature type="domain" description="Histidine kinase/HSP90-like ATPase" evidence="10">
    <location>
        <begin position="369"/>
        <end position="459"/>
    </location>
</feature>
<dbReference type="Proteomes" id="UP000245410">
    <property type="component" value="Unassembled WGS sequence"/>
</dbReference>
<keyword evidence="8" id="KW-0902">Two-component regulatory system</keyword>
<dbReference type="PANTHER" id="PTHR24421:SF10">
    <property type="entry name" value="NITRATE_NITRITE SENSOR PROTEIN NARQ"/>
    <property type="match status" value="1"/>
</dbReference>
<feature type="transmembrane region" description="Helical" evidence="9">
    <location>
        <begin position="213"/>
        <end position="233"/>
    </location>
</feature>
<dbReference type="InterPro" id="IPR011712">
    <property type="entry name" value="Sig_transdc_His_kin_sub3_dim/P"/>
</dbReference>
<dbReference type="Gene3D" id="3.30.565.10">
    <property type="entry name" value="Histidine kinase-like ATPase, C-terminal domain"/>
    <property type="match status" value="1"/>
</dbReference>
<dbReference type="SMART" id="SM00387">
    <property type="entry name" value="HATPase_c"/>
    <property type="match status" value="1"/>
</dbReference>
<sequence length="471" mass="49870">MPLILRPSQVEGRGGRSRRQVVVAPPIPVAHRAENDAVDSSVRSTIWQQLRSGALAAVQGLAVALLSLGTNVALFALSVVSLALIPALGIGFALFPAVTVLVRLSLTAQRRLSRWAGAPIASPYAPVPAGARLGTWQRFRWVVSDPATWRDFAWLIPGTITGGVCLLAFALPAYGLEGALFVPLVLYLTIDWYGYGVFWPMDNFAKAWLSAPQGWLLLAGGLAVAHWLVWLHFRFAGFFLAPTRAQELALRVRHLAATRADTVDTQAAELRRIERDLHDGAQARLVALRMSIGLAEKLMADDPARAARLLGEAQETSGHALADLRNLVRGIYPPVLAERGLPGAVEALALTTTLPVDVDVQLPGSPPAAVESAAYFAVAEALTNIAKHSGARRAWIHVAHSDGLLSLVVGDDGRGGASPDAGTGLAGVRRRLAAFDGTMTVQSPPGGPTVVTMELPCELSSPRTSPSSGTG</sequence>
<keyword evidence="3" id="KW-0597">Phosphoprotein</keyword>
<feature type="transmembrane region" description="Helical" evidence="9">
    <location>
        <begin position="53"/>
        <end position="77"/>
    </location>
</feature>
<protein>
    <recommendedName>
        <fullName evidence="2">histidine kinase</fullName>
        <ecNumber evidence="2">2.7.13.3</ecNumber>
    </recommendedName>
</protein>
<keyword evidence="9" id="KW-0472">Membrane</keyword>
<organism evidence="11 12">
    <name type="scientific">Micromonospora acroterricola</name>
    <dbReference type="NCBI Taxonomy" id="2202421"/>
    <lineage>
        <taxon>Bacteria</taxon>
        <taxon>Bacillati</taxon>
        <taxon>Actinomycetota</taxon>
        <taxon>Actinomycetes</taxon>
        <taxon>Micromonosporales</taxon>
        <taxon>Micromonosporaceae</taxon>
        <taxon>Micromonospora</taxon>
    </lineage>
</organism>
<keyword evidence="12" id="KW-1185">Reference proteome</keyword>
<accession>A0A317DEC8</accession>
<feature type="transmembrane region" description="Helical" evidence="9">
    <location>
        <begin position="83"/>
        <end position="104"/>
    </location>
</feature>
<keyword evidence="7" id="KW-0067">ATP-binding</keyword>
<evidence type="ECO:0000256" key="3">
    <source>
        <dbReference type="ARBA" id="ARBA00022553"/>
    </source>
</evidence>
<dbReference type="OrthoDB" id="4198152at2"/>
<dbReference type="GO" id="GO:0000155">
    <property type="term" value="F:phosphorelay sensor kinase activity"/>
    <property type="evidence" value="ECO:0007669"/>
    <property type="project" value="InterPro"/>
</dbReference>
<reference evidence="11 12" key="1">
    <citation type="submission" date="2018-05" db="EMBL/GenBank/DDBJ databases">
        <title>Micromonospora atacamensis sp. nov., a novel actinobacteria isolated from high altitude Atacama Desert soil.</title>
        <authorList>
            <person name="Carro L."/>
            <person name="Golinska P."/>
            <person name="Klenk H.-P."/>
            <person name="Goodfellow M."/>
        </authorList>
    </citation>
    <scope>NUCLEOTIDE SEQUENCE [LARGE SCALE GENOMIC DNA]</scope>
    <source>
        <strain evidence="11 12">5R2A7</strain>
    </source>
</reference>
<evidence type="ECO:0000256" key="6">
    <source>
        <dbReference type="ARBA" id="ARBA00022777"/>
    </source>
</evidence>
<dbReference type="Gene3D" id="1.20.5.1930">
    <property type="match status" value="1"/>
</dbReference>
<proteinExistence type="predicted"/>
<evidence type="ECO:0000256" key="5">
    <source>
        <dbReference type="ARBA" id="ARBA00022741"/>
    </source>
</evidence>
<dbReference type="InterPro" id="IPR050482">
    <property type="entry name" value="Sensor_HK_TwoCompSys"/>
</dbReference>
<feature type="transmembrane region" description="Helical" evidence="9">
    <location>
        <begin position="152"/>
        <end position="174"/>
    </location>
</feature>
<evidence type="ECO:0000259" key="10">
    <source>
        <dbReference type="SMART" id="SM00387"/>
    </source>
</evidence>
<dbReference type="Pfam" id="PF13796">
    <property type="entry name" value="Sensor"/>
    <property type="match status" value="1"/>
</dbReference>
<comment type="catalytic activity">
    <reaction evidence="1">
        <text>ATP + protein L-histidine = ADP + protein N-phospho-L-histidine.</text>
        <dbReference type="EC" id="2.7.13.3"/>
    </reaction>
</comment>
<dbReference type="PANTHER" id="PTHR24421">
    <property type="entry name" value="NITRATE/NITRITE SENSOR PROTEIN NARX-RELATED"/>
    <property type="match status" value="1"/>
</dbReference>
<keyword evidence="9" id="KW-1133">Transmembrane helix</keyword>
<comment type="caution">
    <text evidence="11">The sequence shown here is derived from an EMBL/GenBank/DDBJ whole genome shotgun (WGS) entry which is preliminary data.</text>
</comment>
<evidence type="ECO:0000256" key="8">
    <source>
        <dbReference type="ARBA" id="ARBA00023012"/>
    </source>
</evidence>
<feature type="transmembrane region" description="Helical" evidence="9">
    <location>
        <begin position="180"/>
        <end position="201"/>
    </location>
</feature>
<evidence type="ECO:0000313" key="11">
    <source>
        <dbReference type="EMBL" id="PWR12086.1"/>
    </source>
</evidence>
<keyword evidence="5" id="KW-0547">Nucleotide-binding</keyword>
<dbReference type="GO" id="GO:0046983">
    <property type="term" value="F:protein dimerization activity"/>
    <property type="evidence" value="ECO:0007669"/>
    <property type="project" value="InterPro"/>
</dbReference>
<name>A0A317DEC8_9ACTN</name>
<dbReference type="EC" id="2.7.13.3" evidence="2"/>
<evidence type="ECO:0000256" key="2">
    <source>
        <dbReference type="ARBA" id="ARBA00012438"/>
    </source>
</evidence>
<dbReference type="Pfam" id="PF07730">
    <property type="entry name" value="HisKA_3"/>
    <property type="match status" value="1"/>
</dbReference>
<gene>
    <name evidence="11" type="ORF">DKT68_04080</name>
</gene>
<evidence type="ECO:0000256" key="1">
    <source>
        <dbReference type="ARBA" id="ARBA00000085"/>
    </source>
</evidence>
<dbReference type="InterPro" id="IPR036890">
    <property type="entry name" value="HATPase_C_sf"/>
</dbReference>
<evidence type="ECO:0000313" key="12">
    <source>
        <dbReference type="Proteomes" id="UP000245410"/>
    </source>
</evidence>
<keyword evidence="6 11" id="KW-0418">Kinase</keyword>
<keyword evidence="4" id="KW-0808">Transferase</keyword>
<dbReference type="GO" id="GO:0016020">
    <property type="term" value="C:membrane"/>
    <property type="evidence" value="ECO:0007669"/>
    <property type="project" value="InterPro"/>
</dbReference>
<dbReference type="EMBL" id="QGKR01000116">
    <property type="protein sequence ID" value="PWR12086.1"/>
    <property type="molecule type" value="Genomic_DNA"/>
</dbReference>
<evidence type="ECO:0000256" key="7">
    <source>
        <dbReference type="ARBA" id="ARBA00022840"/>
    </source>
</evidence>
<evidence type="ECO:0000256" key="9">
    <source>
        <dbReference type="SAM" id="Phobius"/>
    </source>
</evidence>
<dbReference type="InterPro" id="IPR003594">
    <property type="entry name" value="HATPase_dom"/>
</dbReference>
<evidence type="ECO:0000256" key="4">
    <source>
        <dbReference type="ARBA" id="ARBA00022679"/>
    </source>
</evidence>
<dbReference type="AlphaFoldDB" id="A0A317DEC8"/>